<dbReference type="GO" id="GO:0009097">
    <property type="term" value="P:isoleucine biosynthetic process"/>
    <property type="evidence" value="ECO:0007669"/>
    <property type="project" value="UniProtKB-UniRule"/>
</dbReference>
<dbReference type="HAMAP" id="MF_00435">
    <property type="entry name" value="IlvC"/>
    <property type="match status" value="1"/>
</dbReference>
<dbReference type="PIRSF" id="PIRSF000116">
    <property type="entry name" value="IlvC_gammaproteo"/>
    <property type="match status" value="1"/>
</dbReference>
<evidence type="ECO:0000313" key="15">
    <source>
        <dbReference type="EMBL" id="SFP18031.1"/>
    </source>
</evidence>
<feature type="active site" evidence="10">
    <location>
        <position position="107"/>
    </location>
</feature>
<evidence type="ECO:0000256" key="3">
    <source>
        <dbReference type="ARBA" id="ARBA00004885"/>
    </source>
</evidence>
<evidence type="ECO:0000256" key="1">
    <source>
        <dbReference type="ARBA" id="ARBA00002172"/>
    </source>
</evidence>
<sequence>MAKVVYNQDINEAVLKDKKVAIIGYGSQGHAHALNLKESGFDVVVGLRQGKSWDQAVEDGVDVKSVAEAANEADIIMILLPDEHQPKVYNESIKDNLEEGNALVFAHGFNVHFNQIQPPENVDVFLVAPKGPGHLVRRTYEEGAGVPALYGIFQDYTGKAKDIALAYAKGIGAGRAGILQTTFQEETETDLFGEQAVLCGGATSLVKAGFETLVEAGYQPEVAYFECLHELKLIVDLLYEGGLENMRYSISDTAQWGDFVSGPRVIDAGTKARMKDVLTDIQTGKFAKEWLLENQANRPQFTAINNAENNHLIEKVGKELRGLMPFVNQRKTAKKEVAGNDNN</sequence>
<keyword evidence="10" id="KW-0521">NADP</keyword>
<keyword evidence="8 10" id="KW-0560">Oxidoreductase</keyword>
<evidence type="ECO:0000313" key="14">
    <source>
        <dbReference type="EMBL" id="GEM01191.1"/>
    </source>
</evidence>
<dbReference type="Gene3D" id="6.10.240.10">
    <property type="match status" value="1"/>
</dbReference>
<dbReference type="InterPro" id="IPR014359">
    <property type="entry name" value="KARI_prok"/>
</dbReference>
<feature type="binding site" evidence="10 11">
    <location>
        <position position="251"/>
    </location>
    <ligand>
        <name>substrate</name>
    </ligand>
</feature>
<dbReference type="OrthoDB" id="9804088at2"/>
<feature type="domain" description="KARI C-terminal knotted" evidence="13">
    <location>
        <begin position="182"/>
        <end position="327"/>
    </location>
</feature>
<comment type="pathway">
    <text evidence="2 10">Amino-acid biosynthesis; L-valine biosynthesis; L-valine from pyruvate: step 2/4.</text>
</comment>
<dbReference type="EMBL" id="BJWI01000006">
    <property type="protein sequence ID" value="GEM01191.1"/>
    <property type="molecule type" value="Genomic_DNA"/>
</dbReference>
<dbReference type="InterPro" id="IPR000506">
    <property type="entry name" value="KARI_C"/>
</dbReference>
<evidence type="ECO:0000256" key="4">
    <source>
        <dbReference type="ARBA" id="ARBA00010318"/>
    </source>
</evidence>
<comment type="caution">
    <text evidence="10">Lacks conserved residue(s) required for the propagation of feature annotation.</text>
</comment>
<dbReference type="GO" id="GO:0000287">
    <property type="term" value="F:magnesium ion binding"/>
    <property type="evidence" value="ECO:0007669"/>
    <property type="project" value="UniProtKB-UniRule"/>
</dbReference>
<dbReference type="PANTHER" id="PTHR21371">
    <property type="entry name" value="KETOL-ACID REDUCTOISOMERASE, MITOCHONDRIAL"/>
    <property type="match status" value="1"/>
</dbReference>
<feature type="binding site" evidence="10 11">
    <location>
        <position position="190"/>
    </location>
    <ligand>
        <name>Mg(2+)</name>
        <dbReference type="ChEBI" id="CHEBI:18420"/>
        <label>1</label>
    </ligand>
</feature>
<feature type="binding site" evidence="10">
    <location>
        <position position="133"/>
    </location>
    <ligand>
        <name>NADP(+)</name>
        <dbReference type="ChEBI" id="CHEBI:58349"/>
    </ligand>
</feature>
<dbReference type="FunFam" id="3.40.50.720:FF:000023">
    <property type="entry name" value="Ketol-acid reductoisomerase (NADP(+))"/>
    <property type="match status" value="1"/>
</dbReference>
<dbReference type="PROSITE" id="PS51851">
    <property type="entry name" value="KARI_C"/>
    <property type="match status" value="1"/>
</dbReference>
<evidence type="ECO:0000256" key="10">
    <source>
        <dbReference type="HAMAP-Rule" id="MF_00435"/>
    </source>
</evidence>
<feature type="binding site" evidence="10 11">
    <location>
        <position position="230"/>
    </location>
    <ligand>
        <name>Mg(2+)</name>
        <dbReference type="ChEBI" id="CHEBI:18420"/>
        <label>2</label>
    </ligand>
</feature>
<proteinExistence type="inferred from homology"/>
<dbReference type="InterPro" id="IPR008927">
    <property type="entry name" value="6-PGluconate_DH-like_C_sf"/>
</dbReference>
<feature type="binding site" evidence="10 11">
    <location>
        <position position="226"/>
    </location>
    <ligand>
        <name>Mg(2+)</name>
        <dbReference type="ChEBI" id="CHEBI:18420"/>
        <label>2</label>
    </ligand>
</feature>
<dbReference type="Pfam" id="PF07991">
    <property type="entry name" value="KARI_N"/>
    <property type="match status" value="1"/>
</dbReference>
<evidence type="ECO:0000313" key="16">
    <source>
        <dbReference type="Proteomes" id="UP000242243"/>
    </source>
</evidence>
<dbReference type="GO" id="GO:0016853">
    <property type="term" value="F:isomerase activity"/>
    <property type="evidence" value="ECO:0007669"/>
    <property type="project" value="UniProtKB-KW"/>
</dbReference>
<comment type="similarity">
    <text evidence="4 10 11">Belongs to the ketol-acid reductoisomerase family.</text>
</comment>
<evidence type="ECO:0000256" key="7">
    <source>
        <dbReference type="ARBA" id="ARBA00022842"/>
    </source>
</evidence>
<dbReference type="InterPro" id="IPR036291">
    <property type="entry name" value="NAD(P)-bd_dom_sf"/>
</dbReference>
<dbReference type="STRING" id="306540.SAMN05421839_10828"/>
<comment type="function">
    <text evidence="1 10">Involved in the biosynthesis of branched-chain amino acids (BCAA). Catalyzes an alkyl-migration followed by a ketol-acid reduction of (S)-2-acetolactate (S2AL) to yield (R)-2,3-dihydroxy-isovalerate. In the isomerase reaction, S2AL is rearranged via a Mg-dependent methyl migration to produce 3-hydroxy-3-methyl-2-ketobutyrate (HMKB). In the reductase reaction, this 2-ketoacid undergoes a metal-dependent reduction by NADPH to yield (R)-2,3-dihydroxy-isovalerate.</text>
</comment>
<evidence type="ECO:0000256" key="2">
    <source>
        <dbReference type="ARBA" id="ARBA00004864"/>
    </source>
</evidence>
<feature type="domain" description="KARI N-terminal Rossmann" evidence="12">
    <location>
        <begin position="2"/>
        <end position="181"/>
    </location>
</feature>
<keyword evidence="5 10" id="KW-0028">Amino-acid biosynthesis</keyword>
<feature type="binding site" evidence="10 11">
    <location>
        <position position="194"/>
    </location>
    <ligand>
        <name>Mg(2+)</name>
        <dbReference type="ChEBI" id="CHEBI:18420"/>
        <label>1</label>
    </ligand>
</feature>
<evidence type="ECO:0000259" key="13">
    <source>
        <dbReference type="PROSITE" id="PS51851"/>
    </source>
</evidence>
<dbReference type="GO" id="GO:0005829">
    <property type="term" value="C:cytosol"/>
    <property type="evidence" value="ECO:0007669"/>
    <property type="project" value="TreeGrafter"/>
</dbReference>
<protein>
    <recommendedName>
        <fullName evidence="10">Ketol-acid reductoisomerase (NADP(+))</fullName>
        <shortName evidence="10">KARI</shortName>
        <ecNumber evidence="10">1.1.1.86</ecNumber>
    </recommendedName>
    <alternativeName>
        <fullName evidence="10">Acetohydroxy-acid isomeroreductase</fullName>
        <shortName evidence="10">AHIR</shortName>
    </alternativeName>
    <alternativeName>
        <fullName evidence="10">Alpha-keto-beta-hydroxylacyl reductoisomerase</fullName>
    </alternativeName>
</protein>
<dbReference type="SUPFAM" id="SSF51735">
    <property type="entry name" value="NAD(P)-binding Rossmann-fold domains"/>
    <property type="match status" value="1"/>
</dbReference>
<dbReference type="UniPathway" id="UPA00049">
    <property type="reaction ID" value="UER00060"/>
</dbReference>
<dbReference type="GO" id="GO:0050661">
    <property type="term" value="F:NADP binding"/>
    <property type="evidence" value="ECO:0007669"/>
    <property type="project" value="InterPro"/>
</dbReference>
<name>A0A1I5N9S0_9BACI</name>
<comment type="catalytic activity">
    <reaction evidence="10">
        <text>(2R)-2,3-dihydroxy-3-methylbutanoate + NADP(+) = (2S)-2-acetolactate + NADPH + H(+)</text>
        <dbReference type="Rhea" id="RHEA:22068"/>
        <dbReference type="ChEBI" id="CHEBI:15378"/>
        <dbReference type="ChEBI" id="CHEBI:49072"/>
        <dbReference type="ChEBI" id="CHEBI:57783"/>
        <dbReference type="ChEBI" id="CHEBI:58349"/>
        <dbReference type="ChEBI" id="CHEBI:58476"/>
        <dbReference type="EC" id="1.1.1.86"/>
    </reaction>
</comment>
<evidence type="ECO:0000313" key="17">
    <source>
        <dbReference type="Proteomes" id="UP000321547"/>
    </source>
</evidence>
<feature type="binding site" evidence="10 11">
    <location>
        <position position="190"/>
    </location>
    <ligand>
        <name>Mg(2+)</name>
        <dbReference type="ChEBI" id="CHEBI:18420"/>
        <label>2</label>
    </ligand>
</feature>
<feature type="binding site" evidence="10">
    <location>
        <begin position="25"/>
        <end position="28"/>
    </location>
    <ligand>
        <name>NADP(+)</name>
        <dbReference type="ChEBI" id="CHEBI:58349"/>
    </ligand>
</feature>
<feature type="binding site" evidence="10">
    <location>
        <position position="48"/>
    </location>
    <ligand>
        <name>NADP(+)</name>
        <dbReference type="ChEBI" id="CHEBI:58349"/>
    </ligand>
</feature>
<reference evidence="15 16" key="1">
    <citation type="submission" date="2016-10" db="EMBL/GenBank/DDBJ databases">
        <authorList>
            <person name="de Groot N.N."/>
        </authorList>
    </citation>
    <scope>NUCLEOTIDE SEQUENCE [LARGE SCALE GENOMIC DNA]</scope>
    <source>
        <strain evidence="15 16">DSM 17073</strain>
    </source>
</reference>
<evidence type="ECO:0000256" key="8">
    <source>
        <dbReference type="ARBA" id="ARBA00023002"/>
    </source>
</evidence>
<dbReference type="RefSeq" id="WP_089830838.1">
    <property type="nucleotide sequence ID" value="NZ_BJWI01000006.1"/>
</dbReference>
<comment type="cofactor">
    <cofactor evidence="10">
        <name>Mg(2+)</name>
        <dbReference type="ChEBI" id="CHEBI:18420"/>
    </cofactor>
    <text evidence="10">Binds 2 magnesium ions per subunit.</text>
</comment>
<keyword evidence="6 10" id="KW-0479">Metal-binding</keyword>
<dbReference type="GO" id="GO:0009099">
    <property type="term" value="P:L-valine biosynthetic process"/>
    <property type="evidence" value="ECO:0007669"/>
    <property type="project" value="UniProtKB-UniRule"/>
</dbReference>
<evidence type="ECO:0000256" key="9">
    <source>
        <dbReference type="ARBA" id="ARBA00023304"/>
    </source>
</evidence>
<dbReference type="NCBIfam" id="NF009940">
    <property type="entry name" value="PRK13403.1"/>
    <property type="match status" value="1"/>
</dbReference>
<dbReference type="NCBIfam" id="NF004017">
    <property type="entry name" value="PRK05479.1"/>
    <property type="match status" value="1"/>
</dbReference>
<dbReference type="InterPro" id="IPR013023">
    <property type="entry name" value="KARI"/>
</dbReference>
<evidence type="ECO:0000259" key="12">
    <source>
        <dbReference type="PROSITE" id="PS51850"/>
    </source>
</evidence>
<dbReference type="UniPathway" id="UPA00047">
    <property type="reaction ID" value="UER00056"/>
</dbReference>
<gene>
    <name evidence="10 14" type="primary">ilvC</name>
    <name evidence="14" type="ORF">HHA03_07230</name>
    <name evidence="15" type="ORF">SAMN05421839_10828</name>
</gene>
<evidence type="ECO:0000256" key="11">
    <source>
        <dbReference type="PROSITE-ProRule" id="PRU01198"/>
    </source>
</evidence>
<dbReference type="NCBIfam" id="TIGR00465">
    <property type="entry name" value="ilvC"/>
    <property type="match status" value="1"/>
</dbReference>
<dbReference type="Gene3D" id="3.40.50.720">
    <property type="entry name" value="NAD(P)-binding Rossmann-like Domain"/>
    <property type="match status" value="1"/>
</dbReference>
<dbReference type="Proteomes" id="UP000321547">
    <property type="component" value="Unassembled WGS sequence"/>
</dbReference>
<keyword evidence="15" id="KW-0413">Isomerase</keyword>
<comment type="pathway">
    <text evidence="3 10">Amino-acid biosynthesis; L-isoleucine biosynthesis; L-isoleucine from 2-oxobutanoate: step 2/4.</text>
</comment>
<dbReference type="AlphaFoldDB" id="A0A1I5N9S0"/>
<evidence type="ECO:0000256" key="5">
    <source>
        <dbReference type="ARBA" id="ARBA00022605"/>
    </source>
</evidence>
<dbReference type="Proteomes" id="UP000242243">
    <property type="component" value="Unassembled WGS sequence"/>
</dbReference>
<dbReference type="Pfam" id="PF01450">
    <property type="entry name" value="KARI_C"/>
    <property type="match status" value="1"/>
</dbReference>
<comment type="catalytic activity">
    <reaction evidence="10">
        <text>(2R,3R)-2,3-dihydroxy-3-methylpentanoate + NADP(+) = (S)-2-ethyl-2-hydroxy-3-oxobutanoate + NADPH + H(+)</text>
        <dbReference type="Rhea" id="RHEA:13493"/>
        <dbReference type="ChEBI" id="CHEBI:15378"/>
        <dbReference type="ChEBI" id="CHEBI:49256"/>
        <dbReference type="ChEBI" id="CHEBI:49258"/>
        <dbReference type="ChEBI" id="CHEBI:57783"/>
        <dbReference type="ChEBI" id="CHEBI:58349"/>
        <dbReference type="EC" id="1.1.1.86"/>
    </reaction>
</comment>
<keyword evidence="7 10" id="KW-0460">Magnesium</keyword>
<dbReference type="GO" id="GO:0004455">
    <property type="term" value="F:ketol-acid reductoisomerase activity"/>
    <property type="evidence" value="ECO:0007669"/>
    <property type="project" value="UniProtKB-UniRule"/>
</dbReference>
<dbReference type="PROSITE" id="PS51850">
    <property type="entry name" value="KARI_N"/>
    <property type="match status" value="1"/>
</dbReference>
<reference evidence="14 17" key="2">
    <citation type="submission" date="2019-07" db="EMBL/GenBank/DDBJ databases">
        <title>Whole genome shotgun sequence of Halolactibacillus halophilus NBRC 100868.</title>
        <authorList>
            <person name="Hosoyama A."/>
            <person name="Uohara A."/>
            <person name="Ohji S."/>
            <person name="Ichikawa N."/>
        </authorList>
    </citation>
    <scope>NUCLEOTIDE SEQUENCE [LARGE SCALE GENOMIC DNA]</scope>
    <source>
        <strain evidence="14 17">NBRC 100868</strain>
    </source>
</reference>
<dbReference type="InterPro" id="IPR013116">
    <property type="entry name" value="KARI_N"/>
</dbReference>
<feature type="binding site" evidence="10">
    <location>
        <position position="52"/>
    </location>
    <ligand>
        <name>NADP(+)</name>
        <dbReference type="ChEBI" id="CHEBI:58349"/>
    </ligand>
</feature>
<evidence type="ECO:0000256" key="6">
    <source>
        <dbReference type="ARBA" id="ARBA00022723"/>
    </source>
</evidence>
<dbReference type="SUPFAM" id="SSF48179">
    <property type="entry name" value="6-phosphogluconate dehydrogenase C-terminal domain-like"/>
    <property type="match status" value="1"/>
</dbReference>
<dbReference type="PANTHER" id="PTHR21371:SF1">
    <property type="entry name" value="KETOL-ACID REDUCTOISOMERASE, MITOCHONDRIAL"/>
    <property type="match status" value="1"/>
</dbReference>
<accession>A0A1I5N9S0</accession>
<dbReference type="EC" id="1.1.1.86" evidence="10"/>
<keyword evidence="9 10" id="KW-0100">Branched-chain amino acid biosynthesis</keyword>
<dbReference type="EMBL" id="FOXC01000008">
    <property type="protein sequence ID" value="SFP18031.1"/>
    <property type="molecule type" value="Genomic_DNA"/>
</dbReference>
<organism evidence="15 16">
    <name type="scientific">Halolactibacillus halophilus</name>
    <dbReference type="NCBI Taxonomy" id="306540"/>
    <lineage>
        <taxon>Bacteria</taxon>
        <taxon>Bacillati</taxon>
        <taxon>Bacillota</taxon>
        <taxon>Bacilli</taxon>
        <taxon>Bacillales</taxon>
        <taxon>Bacillaceae</taxon>
        <taxon>Halolactibacillus</taxon>
    </lineage>
</organism>
<keyword evidence="17" id="KW-1185">Reference proteome</keyword>